<name>A0A5R9B8K1_STAXY</name>
<accession>A0A5R9B8K1</accession>
<sequence>MASKNKNWSNMFRLSATLNEPVDVDILQSSVNEISKRFPTIISCIKKGFFSYYQQSLKTPLLIEKETELLKPMSNKTLANQAIRILYNKHLIHIEFFHAITDGKGGIVFLKALIYEYLKQKENLKINDNTILKAEALPEKEELVDAYTGITTNFKYKAKHNTKKTFQISDQQDNTLKTQHFTIDINNIKPIARKMNISLTVLITSLIIMSIQEIQNKEIQNKKHKAIRVFLPIDLRNIFSSKTLRNFVLYSKPEINPKKHNYNLTDIISTVNTQLQHDLDTNILASKIVRNINIQNKKFIKFMPLFIKNIIMKLAFLYSEKTTCLTITNMGMINLPKEMSHFINSMSCILNTRSRTPYNCSVLTYNNKLQISFIRNINNAKIENEFSNLLKNLNINFDQEEITYN</sequence>
<evidence type="ECO:0000313" key="2">
    <source>
        <dbReference type="Proteomes" id="UP000307747"/>
    </source>
</evidence>
<dbReference type="OrthoDB" id="4876345at2"/>
<evidence type="ECO:0008006" key="3">
    <source>
        <dbReference type="Google" id="ProtNLM"/>
    </source>
</evidence>
<gene>
    <name evidence="1" type="ORF">FEZ53_04870</name>
</gene>
<protein>
    <recommendedName>
        <fullName evidence="3">Alcohol acetyltransferase</fullName>
    </recommendedName>
</protein>
<reference evidence="1 2" key="1">
    <citation type="submission" date="2019-05" db="EMBL/GenBank/DDBJ databases">
        <title>The metagenome of a microbial culture collection derived from dairy environment covers the genomic content of the human microbiome.</title>
        <authorList>
            <person name="Roder T."/>
            <person name="Wuthrich D."/>
            <person name="Sattari Z."/>
            <person name="Von Ah U."/>
            <person name="Bar C."/>
            <person name="Ronchi F."/>
            <person name="Macpherson A.J."/>
            <person name="Ganal-Vonarburg S.C."/>
            <person name="Bruggmann R."/>
            <person name="Vergeres G."/>
        </authorList>
    </citation>
    <scope>NUCLEOTIDE SEQUENCE [LARGE SCALE GENOMIC DNA]</scope>
    <source>
        <strain evidence="1 2">FAM 20833</strain>
    </source>
</reference>
<evidence type="ECO:0000313" key="1">
    <source>
        <dbReference type="EMBL" id="TLP92004.1"/>
    </source>
</evidence>
<dbReference type="EMBL" id="VBTJ01000001">
    <property type="protein sequence ID" value="TLP92004.1"/>
    <property type="molecule type" value="Genomic_DNA"/>
</dbReference>
<dbReference type="Proteomes" id="UP000307747">
    <property type="component" value="Unassembled WGS sequence"/>
</dbReference>
<comment type="caution">
    <text evidence="1">The sequence shown here is derived from an EMBL/GenBank/DDBJ whole genome shotgun (WGS) entry which is preliminary data.</text>
</comment>
<dbReference type="AlphaFoldDB" id="A0A5R9B8K1"/>
<proteinExistence type="predicted"/>
<organism evidence="1 2">
    <name type="scientific">Staphylococcus xylosus</name>
    <dbReference type="NCBI Taxonomy" id="1288"/>
    <lineage>
        <taxon>Bacteria</taxon>
        <taxon>Bacillati</taxon>
        <taxon>Bacillota</taxon>
        <taxon>Bacilli</taxon>
        <taxon>Bacillales</taxon>
        <taxon>Staphylococcaceae</taxon>
        <taxon>Staphylococcus</taxon>
    </lineage>
</organism>